<dbReference type="SUPFAM" id="SSF53850">
    <property type="entry name" value="Periplasmic binding protein-like II"/>
    <property type="match status" value="1"/>
</dbReference>
<dbReference type="Proteomes" id="UP001156702">
    <property type="component" value="Unassembled WGS sequence"/>
</dbReference>
<name>A0ABQ5ZL91_9HYPH</name>
<keyword evidence="1" id="KW-0732">Signal</keyword>
<feature type="signal peptide" evidence="1">
    <location>
        <begin position="1"/>
        <end position="21"/>
    </location>
</feature>
<protein>
    <recommendedName>
        <fullName evidence="2">SsuA/THI5-like domain-containing protein</fullName>
    </recommendedName>
</protein>
<sequence length="351" mass="37249">MKRKLLTALALCLALAASAQAEDNFTLALARNTLTAAEETFTYAIPKQLGYFTEEGLSPTILQTDGSTAALQAVASGSADVGYASSAAIAAAIDKGVGLKAFAGITVKWPYFIGVPKDSPIKTIADLKGKRVGVISLASASYADLRANLKIAGLTEADVTIIPVGAGARAAAALKADEVDAIDSYSDSFTVMRQNDVDLTLLERPAEMEKLFSVTMVTSAKTLETRGKELAGFARAAYKGIVYTQLYPDSALALAFAEFPQLAGAADPAGQDAKNTAEAMKIALGDSIPDEQDPAKWGEWLNLPAERWEALLTFAHETGQTEKKLDVAQVWDASLMPEIYKFDVKAITEKK</sequence>
<keyword evidence="4" id="KW-1185">Reference proteome</keyword>
<feature type="chain" id="PRO_5046581408" description="SsuA/THI5-like domain-containing protein" evidence="1">
    <location>
        <begin position="22"/>
        <end position="351"/>
    </location>
</feature>
<evidence type="ECO:0000259" key="2">
    <source>
        <dbReference type="Pfam" id="PF09084"/>
    </source>
</evidence>
<dbReference type="EMBL" id="BSOP01000030">
    <property type="protein sequence ID" value="GLR52542.1"/>
    <property type="molecule type" value="Genomic_DNA"/>
</dbReference>
<dbReference type="PANTHER" id="PTHR31528:SF15">
    <property type="entry name" value="RIBOFLAVIN-BINDING PROTEIN RIBY"/>
    <property type="match status" value="1"/>
</dbReference>
<dbReference type="Gene3D" id="3.40.190.10">
    <property type="entry name" value="Periplasmic binding protein-like II"/>
    <property type="match status" value="2"/>
</dbReference>
<dbReference type="InterPro" id="IPR027939">
    <property type="entry name" value="NMT1/THI5"/>
</dbReference>
<evidence type="ECO:0000313" key="3">
    <source>
        <dbReference type="EMBL" id="GLR52542.1"/>
    </source>
</evidence>
<accession>A0ABQ5ZL91</accession>
<reference evidence="4" key="1">
    <citation type="journal article" date="2019" name="Int. J. Syst. Evol. Microbiol.">
        <title>The Global Catalogue of Microorganisms (GCM) 10K type strain sequencing project: providing services to taxonomists for standard genome sequencing and annotation.</title>
        <authorList>
            <consortium name="The Broad Institute Genomics Platform"/>
            <consortium name="The Broad Institute Genome Sequencing Center for Infectious Disease"/>
            <person name="Wu L."/>
            <person name="Ma J."/>
        </authorList>
    </citation>
    <scope>NUCLEOTIDE SEQUENCE [LARGE SCALE GENOMIC DNA]</scope>
    <source>
        <strain evidence="4">NBRC 102122</strain>
    </source>
</reference>
<dbReference type="Pfam" id="PF09084">
    <property type="entry name" value="NMT1"/>
    <property type="match status" value="1"/>
</dbReference>
<proteinExistence type="predicted"/>
<evidence type="ECO:0000313" key="4">
    <source>
        <dbReference type="Proteomes" id="UP001156702"/>
    </source>
</evidence>
<evidence type="ECO:0000256" key="1">
    <source>
        <dbReference type="SAM" id="SignalP"/>
    </source>
</evidence>
<comment type="caution">
    <text evidence="3">The sequence shown here is derived from an EMBL/GenBank/DDBJ whole genome shotgun (WGS) entry which is preliminary data.</text>
</comment>
<gene>
    <name evidence="3" type="ORF">GCM10007923_37560</name>
</gene>
<dbReference type="RefSeq" id="WP_244768617.1">
    <property type="nucleotide sequence ID" value="NZ_BSOP01000030.1"/>
</dbReference>
<dbReference type="PANTHER" id="PTHR31528">
    <property type="entry name" value="4-AMINO-5-HYDROXYMETHYL-2-METHYLPYRIMIDINE PHOSPHATE SYNTHASE THI11-RELATED"/>
    <property type="match status" value="1"/>
</dbReference>
<organism evidence="3 4">
    <name type="scientific">Shinella yambaruensis</name>
    <dbReference type="NCBI Taxonomy" id="415996"/>
    <lineage>
        <taxon>Bacteria</taxon>
        <taxon>Pseudomonadati</taxon>
        <taxon>Pseudomonadota</taxon>
        <taxon>Alphaproteobacteria</taxon>
        <taxon>Hyphomicrobiales</taxon>
        <taxon>Rhizobiaceae</taxon>
        <taxon>Shinella</taxon>
    </lineage>
</organism>
<feature type="domain" description="SsuA/THI5-like" evidence="2">
    <location>
        <begin position="47"/>
        <end position="251"/>
    </location>
</feature>
<dbReference type="InterPro" id="IPR015168">
    <property type="entry name" value="SsuA/THI5"/>
</dbReference>